<feature type="binding site" description="in other chain" evidence="14">
    <location>
        <begin position="249"/>
        <end position="252"/>
    </location>
    <ligand>
        <name>substrate</name>
        <note>ligand shared between dimeric partners</note>
    </ligand>
</feature>
<feature type="binding site" description="in other chain" evidence="14">
    <location>
        <position position="211"/>
    </location>
    <ligand>
        <name>ADP</name>
        <dbReference type="ChEBI" id="CHEBI:456216"/>
        <note>allosteric activator; ligand shared between dimeric partners</note>
    </ligand>
</feature>
<dbReference type="InterPro" id="IPR012828">
    <property type="entry name" value="PFKA_ATP_prok"/>
</dbReference>
<evidence type="ECO:0000313" key="17">
    <source>
        <dbReference type="Proteomes" id="UP000257323"/>
    </source>
</evidence>
<organism evidence="16 17">
    <name type="scientific">Candidatus Saccharicenans subterraneus</name>
    <dbReference type="NCBI Taxonomy" id="2508984"/>
    <lineage>
        <taxon>Bacteria</taxon>
        <taxon>Candidatus Aminicenantota</taxon>
        <taxon>Candidatus Aminicenantia</taxon>
        <taxon>Candidatus Aminicenantales</taxon>
        <taxon>Candidatus Saccharicenantaceae</taxon>
        <taxon>Candidatus Saccharicenans</taxon>
    </lineage>
</organism>
<dbReference type="GO" id="GO:0048029">
    <property type="term" value="F:monosaccharide binding"/>
    <property type="evidence" value="ECO:0007669"/>
    <property type="project" value="TreeGrafter"/>
</dbReference>
<comment type="pathway">
    <text evidence="3 14">Carbohydrate degradation; glycolysis; D-glyceraldehyde 3-phosphate and glycerone phosphate from D-glucose: step 3/4.</text>
</comment>
<sequence>MMKRIGVITRDCAGVNAALRALVRTAASHNLEVLGIIRGYDGLIDGNLTVLDRRSVSGIINLGGTILKSARSERFMTAAGQQQALKTIREQKLDGLVVIGGNGSLSGAHLLATKYGIRVMGIPATIDNDVNGVDFCLGADTAVNVALDALDKIRDTATSLERIFVVEVMGRDCGYLAMKVALAGGCEDVLLPEQDFSLEEICREIAEGNARGKVSWIVIVAEGRATARDVAAAITGLTGLETRIAVLGHIQRGGRPTAFDRILAARLGNAAVEYLMAGETDKCVSLKNDSLELVPLEIAIQPKKLKFEAEYRLLKLLS</sequence>
<comment type="similarity">
    <text evidence="14">Belongs to the phosphofructokinase type A (PFKA) family. ATP-dependent PFK group I subfamily. Prokaryotic clade 'B1' sub-subfamily.</text>
</comment>
<keyword evidence="12 14" id="KW-0324">Glycolysis</keyword>
<keyword evidence="11 14" id="KW-0460">Magnesium</keyword>
<feature type="binding site" evidence="14">
    <location>
        <position position="162"/>
    </location>
    <ligand>
        <name>substrate</name>
        <note>ligand shared between dimeric partners</note>
    </ligand>
</feature>
<name>A0A3E2BP79_9BACT</name>
<feature type="binding site" description="in other chain" evidence="14">
    <location>
        <position position="154"/>
    </location>
    <ligand>
        <name>ADP</name>
        <dbReference type="ChEBI" id="CHEBI:456216"/>
        <note>allosteric activator; ligand shared between dimeric partners</note>
    </ligand>
</feature>
<feature type="binding site" description="in other chain" evidence="14">
    <location>
        <begin position="185"/>
        <end position="187"/>
    </location>
    <ligand>
        <name>ADP</name>
        <dbReference type="ChEBI" id="CHEBI:456216"/>
        <note>allosteric activator; ligand shared between dimeric partners</note>
    </ligand>
</feature>
<evidence type="ECO:0000256" key="1">
    <source>
        <dbReference type="ARBA" id="ARBA00001946"/>
    </source>
</evidence>
<evidence type="ECO:0000256" key="12">
    <source>
        <dbReference type="ARBA" id="ARBA00023152"/>
    </source>
</evidence>
<evidence type="ECO:0000313" key="16">
    <source>
        <dbReference type="EMBL" id="RFT16545.1"/>
    </source>
</evidence>
<feature type="active site" description="Proton acceptor" evidence="14">
    <location>
        <position position="127"/>
    </location>
</feature>
<keyword evidence="9 14" id="KW-0418">Kinase</keyword>
<evidence type="ECO:0000256" key="7">
    <source>
        <dbReference type="ARBA" id="ARBA00022723"/>
    </source>
</evidence>
<dbReference type="Proteomes" id="UP000257323">
    <property type="component" value="Unassembled WGS sequence"/>
</dbReference>
<comment type="catalytic activity">
    <reaction evidence="13 14">
        <text>beta-D-fructose 6-phosphate + ATP = beta-D-fructose 1,6-bisphosphate + ADP + H(+)</text>
        <dbReference type="Rhea" id="RHEA:16109"/>
        <dbReference type="ChEBI" id="CHEBI:15378"/>
        <dbReference type="ChEBI" id="CHEBI:30616"/>
        <dbReference type="ChEBI" id="CHEBI:32966"/>
        <dbReference type="ChEBI" id="CHEBI:57634"/>
        <dbReference type="ChEBI" id="CHEBI:456216"/>
        <dbReference type="EC" id="2.7.1.11"/>
    </reaction>
</comment>
<evidence type="ECO:0000256" key="3">
    <source>
        <dbReference type="ARBA" id="ARBA00004679"/>
    </source>
</evidence>
<feature type="binding site" evidence="14">
    <location>
        <position position="243"/>
    </location>
    <ligand>
        <name>substrate</name>
        <note>ligand shared between dimeric partners</note>
    </ligand>
</feature>
<dbReference type="InterPro" id="IPR012003">
    <property type="entry name" value="ATP_PFK_prok-type"/>
</dbReference>
<dbReference type="SUPFAM" id="SSF53784">
    <property type="entry name" value="Phosphofructokinase"/>
    <property type="match status" value="1"/>
</dbReference>
<dbReference type="NCBIfam" id="NF002872">
    <property type="entry name" value="PRK03202.1"/>
    <property type="match status" value="1"/>
</dbReference>
<evidence type="ECO:0000256" key="8">
    <source>
        <dbReference type="ARBA" id="ARBA00022741"/>
    </source>
</evidence>
<feature type="binding site" description="in other chain" evidence="14">
    <location>
        <begin position="169"/>
        <end position="171"/>
    </location>
    <ligand>
        <name>substrate</name>
        <note>ligand shared between dimeric partners</note>
    </ligand>
</feature>
<dbReference type="GO" id="GO:0030388">
    <property type="term" value="P:fructose 1,6-bisphosphate metabolic process"/>
    <property type="evidence" value="ECO:0007669"/>
    <property type="project" value="TreeGrafter"/>
</dbReference>
<keyword evidence="8 14" id="KW-0547">Nucleotide-binding</keyword>
<dbReference type="GO" id="GO:0006002">
    <property type="term" value="P:fructose 6-phosphate metabolic process"/>
    <property type="evidence" value="ECO:0007669"/>
    <property type="project" value="InterPro"/>
</dbReference>
<dbReference type="PIRSF" id="PIRSF000532">
    <property type="entry name" value="ATP_PFK_prok"/>
    <property type="match status" value="1"/>
</dbReference>
<evidence type="ECO:0000256" key="14">
    <source>
        <dbReference type="HAMAP-Rule" id="MF_00339"/>
    </source>
</evidence>
<dbReference type="Pfam" id="PF00365">
    <property type="entry name" value="PFK"/>
    <property type="match status" value="1"/>
</dbReference>
<reference evidence="16 17" key="1">
    <citation type="submission" date="2018-08" db="EMBL/GenBank/DDBJ databases">
        <title>Genome analysis of the thermophilic bacterium of the candidate phylum Aminicenantes from deep subsurface aquifer revealed its physiology and ecological role.</title>
        <authorList>
            <person name="Kadnikov V.V."/>
            <person name="Mardanov A.V."/>
            <person name="Beletsky A.V."/>
            <person name="Karnachuk O.V."/>
            <person name="Ravin N.V."/>
        </authorList>
    </citation>
    <scope>NUCLEOTIDE SEQUENCE [LARGE SCALE GENOMIC DNA]</scope>
    <source>
        <strain evidence="16">BY38</strain>
    </source>
</reference>
<dbReference type="Gene3D" id="3.40.50.450">
    <property type="match status" value="1"/>
</dbReference>
<comment type="activity regulation">
    <text evidence="14">Allosterically activated by ADP and other diphosphonucleosides, and allosterically inhibited by phosphoenolpyruvate.</text>
</comment>
<keyword evidence="4 14" id="KW-0963">Cytoplasm</keyword>
<dbReference type="GO" id="GO:0042802">
    <property type="term" value="F:identical protein binding"/>
    <property type="evidence" value="ECO:0007669"/>
    <property type="project" value="TreeGrafter"/>
</dbReference>
<evidence type="ECO:0000256" key="2">
    <source>
        <dbReference type="ARBA" id="ARBA00004496"/>
    </source>
</evidence>
<evidence type="ECO:0000259" key="15">
    <source>
        <dbReference type="Pfam" id="PF00365"/>
    </source>
</evidence>
<protein>
    <recommendedName>
        <fullName evidence="14">ATP-dependent 6-phosphofructokinase</fullName>
        <shortName evidence="14">ATP-PFK</shortName>
        <shortName evidence="14">Phosphofructokinase</shortName>
        <ecNumber evidence="14">2.7.1.11</ecNumber>
    </recommendedName>
    <alternativeName>
        <fullName evidence="14">Phosphohexokinase</fullName>
    </alternativeName>
</protein>
<feature type="binding site" description="in other chain" evidence="14">
    <location>
        <begin position="213"/>
        <end position="215"/>
    </location>
    <ligand>
        <name>ADP</name>
        <dbReference type="ChEBI" id="CHEBI:456216"/>
        <note>allosteric activator; ligand shared between dimeric partners</note>
    </ligand>
</feature>
<comment type="caution">
    <text evidence="14">Lacks conserved residue(s) required for the propagation of feature annotation.</text>
</comment>
<dbReference type="PANTHER" id="PTHR13697:SF4">
    <property type="entry name" value="ATP-DEPENDENT 6-PHOSPHOFRUCTOKINASE"/>
    <property type="match status" value="1"/>
</dbReference>
<dbReference type="PRINTS" id="PR00476">
    <property type="entry name" value="PHFRCTKINASE"/>
</dbReference>
<evidence type="ECO:0000256" key="10">
    <source>
        <dbReference type="ARBA" id="ARBA00022840"/>
    </source>
</evidence>
<feature type="domain" description="Phosphofructokinase" evidence="15">
    <location>
        <begin position="5"/>
        <end position="274"/>
    </location>
</feature>
<evidence type="ECO:0000256" key="13">
    <source>
        <dbReference type="ARBA" id="ARBA00048070"/>
    </source>
</evidence>
<feature type="binding site" description="in other chain" evidence="14">
    <location>
        <begin position="125"/>
        <end position="127"/>
    </location>
    <ligand>
        <name>substrate</name>
        <note>ligand shared between dimeric partners</note>
    </ligand>
</feature>
<feature type="binding site" description="in other chain" evidence="14">
    <location>
        <position position="222"/>
    </location>
    <ligand>
        <name>substrate</name>
        <note>ligand shared between dimeric partners</note>
    </ligand>
</feature>
<comment type="function">
    <text evidence="14">Catalyzes the phosphorylation of D-fructose 6-phosphate to fructose 1,6-bisphosphate by ATP, the first committing step of glycolysis.</text>
</comment>
<dbReference type="FunFam" id="3.40.50.460:FF:000002">
    <property type="entry name" value="ATP-dependent 6-phosphofructokinase"/>
    <property type="match status" value="1"/>
</dbReference>
<dbReference type="EMBL" id="QUAH01000003">
    <property type="protein sequence ID" value="RFT16545.1"/>
    <property type="molecule type" value="Genomic_DNA"/>
</dbReference>
<feature type="binding site" evidence="14">
    <location>
        <position position="102"/>
    </location>
    <ligand>
        <name>Mg(2+)</name>
        <dbReference type="ChEBI" id="CHEBI:18420"/>
        <note>catalytic</note>
    </ligand>
</feature>
<dbReference type="InterPro" id="IPR000023">
    <property type="entry name" value="Phosphofructokinase_dom"/>
</dbReference>
<feature type="binding site" evidence="14">
    <location>
        <begin position="101"/>
        <end position="104"/>
    </location>
    <ligand>
        <name>ATP</name>
        <dbReference type="ChEBI" id="CHEBI:30616"/>
    </ligand>
</feature>
<evidence type="ECO:0000256" key="4">
    <source>
        <dbReference type="ARBA" id="ARBA00022490"/>
    </source>
</evidence>
<keyword evidence="6 14" id="KW-0808">Transferase</keyword>
<dbReference type="HAMAP" id="MF_00339">
    <property type="entry name" value="Phosphofructokinase_I_B1"/>
    <property type="match status" value="1"/>
</dbReference>
<evidence type="ECO:0000256" key="5">
    <source>
        <dbReference type="ARBA" id="ARBA00022533"/>
    </source>
</evidence>
<dbReference type="PROSITE" id="PS00433">
    <property type="entry name" value="PHOSPHOFRUCTOKINASE"/>
    <property type="match status" value="1"/>
</dbReference>
<dbReference type="EC" id="2.7.1.11" evidence="14"/>
<dbReference type="PANTHER" id="PTHR13697">
    <property type="entry name" value="PHOSPHOFRUCTOKINASE"/>
    <property type="match status" value="1"/>
</dbReference>
<feature type="binding site" evidence="14">
    <location>
        <begin position="71"/>
        <end position="72"/>
    </location>
    <ligand>
        <name>ATP</name>
        <dbReference type="ChEBI" id="CHEBI:30616"/>
    </ligand>
</feature>
<dbReference type="InterPro" id="IPR015912">
    <property type="entry name" value="Phosphofructokinase_CS"/>
</dbReference>
<dbReference type="UniPathway" id="UPA00109">
    <property type="reaction ID" value="UER00182"/>
</dbReference>
<accession>A0A3E2BP79</accession>
<dbReference type="InterPro" id="IPR035966">
    <property type="entry name" value="PKF_sf"/>
</dbReference>
<proteinExistence type="inferred from homology"/>
<dbReference type="GO" id="GO:0016208">
    <property type="term" value="F:AMP binding"/>
    <property type="evidence" value="ECO:0007669"/>
    <property type="project" value="TreeGrafter"/>
</dbReference>
<evidence type="ECO:0000256" key="11">
    <source>
        <dbReference type="ARBA" id="ARBA00022842"/>
    </source>
</evidence>
<comment type="caution">
    <text evidence="16">The sequence shown here is derived from an EMBL/GenBank/DDBJ whole genome shotgun (WGS) entry which is preliminary data.</text>
</comment>
<dbReference type="AlphaFoldDB" id="A0A3E2BP79"/>
<dbReference type="GO" id="GO:0046872">
    <property type="term" value="F:metal ion binding"/>
    <property type="evidence" value="ECO:0007669"/>
    <property type="project" value="UniProtKB-KW"/>
</dbReference>
<comment type="cofactor">
    <cofactor evidence="1 14">
        <name>Mg(2+)</name>
        <dbReference type="ChEBI" id="CHEBI:18420"/>
    </cofactor>
</comment>
<dbReference type="GO" id="GO:0005524">
    <property type="term" value="F:ATP binding"/>
    <property type="evidence" value="ECO:0007669"/>
    <property type="project" value="UniProtKB-KW"/>
</dbReference>
<dbReference type="GO" id="GO:0005945">
    <property type="term" value="C:6-phosphofructokinase complex"/>
    <property type="evidence" value="ECO:0007669"/>
    <property type="project" value="TreeGrafter"/>
</dbReference>
<keyword evidence="7 14" id="KW-0479">Metal-binding</keyword>
<dbReference type="GO" id="GO:0061621">
    <property type="term" value="P:canonical glycolysis"/>
    <property type="evidence" value="ECO:0007669"/>
    <property type="project" value="TreeGrafter"/>
</dbReference>
<evidence type="ECO:0000256" key="9">
    <source>
        <dbReference type="ARBA" id="ARBA00022777"/>
    </source>
</evidence>
<comment type="subcellular location">
    <subcellularLocation>
        <location evidence="2 14">Cytoplasm</location>
    </subcellularLocation>
</comment>
<keyword evidence="5 14" id="KW-0021">Allosteric enzyme</keyword>
<feature type="binding site" evidence="14">
    <location>
        <begin position="20"/>
        <end position="24"/>
    </location>
    <ligand>
        <name>ADP</name>
        <dbReference type="ChEBI" id="CHEBI:456216"/>
        <note>allosteric activator; ligand shared between dimeric partners</note>
    </ligand>
</feature>
<keyword evidence="10 14" id="KW-0067">ATP-binding</keyword>
<dbReference type="GO" id="GO:0003872">
    <property type="term" value="F:6-phosphofructokinase activity"/>
    <property type="evidence" value="ECO:0007669"/>
    <property type="project" value="UniProtKB-UniRule"/>
</dbReference>
<evidence type="ECO:0000256" key="6">
    <source>
        <dbReference type="ARBA" id="ARBA00022679"/>
    </source>
</evidence>
<gene>
    <name evidence="14" type="primary">pfkA</name>
    <name evidence="16" type="ORF">OP8BY_1723</name>
</gene>
<dbReference type="InterPro" id="IPR022953">
    <property type="entry name" value="ATP_PFK"/>
</dbReference>
<dbReference type="Gene3D" id="3.40.50.460">
    <property type="entry name" value="Phosphofructokinase domain"/>
    <property type="match status" value="1"/>
</dbReference>
<dbReference type="GO" id="GO:0070095">
    <property type="term" value="F:fructose-6-phosphate binding"/>
    <property type="evidence" value="ECO:0007669"/>
    <property type="project" value="TreeGrafter"/>
</dbReference>
<comment type="subunit">
    <text evidence="14">Homotetramer.</text>
</comment>